<evidence type="ECO:0000256" key="20">
    <source>
        <dbReference type="PROSITE-ProRule" id="PRU00124"/>
    </source>
</evidence>
<dbReference type="CDD" id="cd00112">
    <property type="entry name" value="LDLa"/>
    <property type="match status" value="1"/>
</dbReference>
<evidence type="ECO:0000259" key="23">
    <source>
        <dbReference type="PROSITE" id="PS51412"/>
    </source>
</evidence>
<keyword evidence="15" id="KW-0473">Membrane attack complex</keyword>
<keyword evidence="13" id="KW-0391">Immunity</keyword>
<dbReference type="InterPro" id="IPR036383">
    <property type="entry name" value="TSP1_rpt_sf"/>
</dbReference>
<evidence type="ECO:0000256" key="7">
    <source>
        <dbReference type="ARBA" id="ARBA00022537"/>
    </source>
</evidence>
<dbReference type="InterPro" id="IPR000884">
    <property type="entry name" value="TSP1_rpt"/>
</dbReference>
<keyword evidence="10 22" id="KW-0732">Signal</keyword>
<feature type="disulfide bond" evidence="20">
    <location>
        <begin position="110"/>
        <end position="122"/>
    </location>
</feature>
<evidence type="ECO:0000256" key="6">
    <source>
        <dbReference type="ARBA" id="ARBA00022536"/>
    </source>
</evidence>
<dbReference type="PROSITE" id="PS50068">
    <property type="entry name" value="LDLRA_2"/>
    <property type="match status" value="1"/>
</dbReference>
<evidence type="ECO:0000256" key="21">
    <source>
        <dbReference type="SAM" id="Phobius"/>
    </source>
</evidence>
<name>A0ABQ7SML1_PHRPL</name>
<evidence type="ECO:0000256" key="9">
    <source>
        <dbReference type="ARBA" id="ARBA00022692"/>
    </source>
</evidence>
<dbReference type="PROSITE" id="PS50092">
    <property type="entry name" value="TSP1"/>
    <property type="match status" value="1"/>
</dbReference>
<dbReference type="PANTHER" id="PTHR45742:SF1">
    <property type="entry name" value="COMPLEMENT COMPONENT C8 ALPHA CHAIN"/>
    <property type="match status" value="1"/>
</dbReference>
<evidence type="ECO:0000256" key="8">
    <source>
        <dbReference type="ARBA" id="ARBA00022588"/>
    </source>
</evidence>
<feature type="transmembrane region" description="Helical" evidence="21">
    <location>
        <begin position="529"/>
        <end position="549"/>
    </location>
</feature>
<dbReference type="EMBL" id="JAIPUX010005289">
    <property type="protein sequence ID" value="KAH0618570.1"/>
    <property type="molecule type" value="Genomic_DNA"/>
</dbReference>
<keyword evidence="11" id="KW-0677">Repeat</keyword>
<evidence type="ECO:0000256" key="16">
    <source>
        <dbReference type="ARBA" id="ARBA00023136"/>
    </source>
</evidence>
<dbReference type="SMART" id="SM00192">
    <property type="entry name" value="LDLa"/>
    <property type="match status" value="1"/>
</dbReference>
<dbReference type="InterPro" id="IPR048831">
    <property type="entry name" value="C8A_B_C6_EGF-like"/>
</dbReference>
<evidence type="ECO:0000256" key="19">
    <source>
        <dbReference type="ARBA" id="ARBA00023298"/>
    </source>
</evidence>
<dbReference type="SUPFAM" id="SSF82895">
    <property type="entry name" value="TSP-1 type 1 repeat"/>
    <property type="match status" value="1"/>
</dbReference>
<protein>
    <recommendedName>
        <fullName evidence="23">MACPF domain-containing protein</fullName>
    </recommendedName>
</protein>
<comment type="subcellular location">
    <subcellularLocation>
        <location evidence="2">Secreted</location>
    </subcellularLocation>
    <subcellularLocation>
        <location evidence="1">Target cell membrane</location>
        <topology evidence="1">Multi-pass membrane protein</topology>
    </subcellularLocation>
</comment>
<keyword evidence="8" id="KW-0399">Innate immunity</keyword>
<evidence type="ECO:0000256" key="3">
    <source>
        <dbReference type="ARBA" id="ARBA00009214"/>
    </source>
</evidence>
<dbReference type="Pfam" id="PF00057">
    <property type="entry name" value="Ldl_recept_a"/>
    <property type="match status" value="1"/>
</dbReference>
<feature type="domain" description="MACPF" evidence="23">
    <location>
        <begin position="147"/>
        <end position="492"/>
    </location>
</feature>
<keyword evidence="16 21" id="KW-0472">Membrane</keyword>
<dbReference type="InterPro" id="IPR020864">
    <property type="entry name" value="MACPF"/>
</dbReference>
<keyword evidence="12" id="KW-0204">Cytolysis</keyword>
<evidence type="ECO:0000256" key="13">
    <source>
        <dbReference type="ARBA" id="ARBA00022859"/>
    </source>
</evidence>
<dbReference type="Pfam" id="PF01823">
    <property type="entry name" value="MACPF"/>
    <property type="match status" value="1"/>
</dbReference>
<feature type="signal peptide" evidence="22">
    <location>
        <begin position="1"/>
        <end position="27"/>
    </location>
</feature>
<keyword evidence="19" id="KW-1053">Target membrane</keyword>
<dbReference type="InterPro" id="IPR023415">
    <property type="entry name" value="LDLR_class-A_CS"/>
</dbReference>
<keyword evidence="25" id="KW-1185">Reference proteome</keyword>
<keyword evidence="5" id="KW-0964">Secreted</keyword>
<evidence type="ECO:0000256" key="10">
    <source>
        <dbReference type="ARBA" id="ARBA00022729"/>
    </source>
</evidence>
<dbReference type="Proteomes" id="UP000826234">
    <property type="component" value="Unassembled WGS sequence"/>
</dbReference>
<dbReference type="PANTHER" id="PTHR45742">
    <property type="entry name" value="COMPLEMENT COMPONENT C6"/>
    <property type="match status" value="1"/>
</dbReference>
<comment type="caution">
    <text evidence="20">Lacks conserved residue(s) required for the propagation of feature annotation.</text>
</comment>
<dbReference type="PRINTS" id="PR00764">
    <property type="entry name" value="COMPLEMENTC9"/>
</dbReference>
<dbReference type="PROSITE" id="PS51412">
    <property type="entry name" value="MACPF_2"/>
    <property type="match status" value="1"/>
</dbReference>
<dbReference type="Gene3D" id="4.10.400.10">
    <property type="entry name" value="Low-density Lipoprotein Receptor"/>
    <property type="match status" value="1"/>
</dbReference>
<dbReference type="PROSITE" id="PS00279">
    <property type="entry name" value="MACPF_1"/>
    <property type="match status" value="1"/>
</dbReference>
<proteinExistence type="inferred from homology"/>
<evidence type="ECO:0000256" key="11">
    <source>
        <dbReference type="ARBA" id="ARBA00022737"/>
    </source>
</evidence>
<evidence type="ECO:0000313" key="24">
    <source>
        <dbReference type="EMBL" id="KAH0618570.1"/>
    </source>
</evidence>
<reference evidence="24 25" key="1">
    <citation type="journal article" date="2022" name="Gigascience">
        <title>A chromosome-level genome assembly and annotation of the desert horned lizard, Phrynosoma platyrhinos, provides insight into chromosomal rearrangements among reptiles.</title>
        <authorList>
            <person name="Koochekian N."/>
            <person name="Ascanio A."/>
            <person name="Farleigh K."/>
            <person name="Card D.C."/>
            <person name="Schield D.R."/>
            <person name="Castoe T.A."/>
            <person name="Jezkova T."/>
        </authorList>
    </citation>
    <scope>NUCLEOTIDE SEQUENCE [LARGE SCALE GENOMIC DNA]</scope>
    <source>
        <strain evidence="24">NK-2021</strain>
    </source>
</reference>
<dbReference type="SUPFAM" id="SSF57424">
    <property type="entry name" value="LDL receptor-like module"/>
    <property type="match status" value="1"/>
</dbReference>
<evidence type="ECO:0000256" key="5">
    <source>
        <dbReference type="ARBA" id="ARBA00022525"/>
    </source>
</evidence>
<evidence type="ECO:0000256" key="22">
    <source>
        <dbReference type="SAM" id="SignalP"/>
    </source>
</evidence>
<keyword evidence="18" id="KW-0325">Glycoprotein</keyword>
<accession>A0ABQ7SML1</accession>
<keyword evidence="7" id="KW-1052">Target cell membrane</keyword>
<dbReference type="PROSITE" id="PS01209">
    <property type="entry name" value="LDLRA_1"/>
    <property type="match status" value="1"/>
</dbReference>
<keyword evidence="21" id="KW-1133">Transmembrane helix</keyword>
<keyword evidence="6" id="KW-0245">EGF-like domain</keyword>
<comment type="similarity">
    <text evidence="3">Belongs to the complement C6/C7/C8/C9 family.</text>
</comment>
<sequence>MCFHLGKIFSPMILLIVYLLSCQDTAAVQSKLTGLPSQRRSRRQTETPAPIDCQLSQWSEWTECFPCQGKKYRYRTLLQPSKYKGHMCTGSYWEKVECEPTTGCTINQDCGTDFKCQASGRCIKRHLVCNGEPDCRDESDEADCEDAESFCDHMDPIPGVARLAQGYNILTQEVADIVYDPTYYGGHCESVYNGDWREEKYDPAYADSGFSTEYFDNARDLLNAVKKDTSWNAGFTVGVGFPEVPITLEVGFKLSKGKGTLRNTTEYASKVSRNLGFIRSRTKVQTARFKMRRNNIFLDEHMLQSLMELPDQYNYGMYANFINTYGTHFMTSGTLGGIFEYILVINKDKMKKAEIKRDAISNCYGGSIGVKIASEIETIETSAKLSYDFCKKEAGQTTDSIAIESVIEDVIPRVQGGDTASIARLMGGSSSSTYHYWGRSLKFNPAIIDFEELKLQPIHEILRRTPLRHMEIKRKNLKRALDEYLMEFNACRCGPCYNNGVPMLIGSRCVCECQNGAKGPACEKTMRTVPLITVATLMVVGVAGVHGLLAKMDLEAVQDSAQIQNHKIVEEHVLAGTHKHQHVNKENDIPYGFDHLDKQVMLRQVISH</sequence>
<evidence type="ECO:0000256" key="17">
    <source>
        <dbReference type="ARBA" id="ARBA00023157"/>
    </source>
</evidence>
<evidence type="ECO:0000256" key="1">
    <source>
        <dbReference type="ARBA" id="ARBA00004276"/>
    </source>
</evidence>
<keyword evidence="17 20" id="KW-1015">Disulfide bond</keyword>
<comment type="caution">
    <text evidence="24">The sequence shown here is derived from an EMBL/GenBank/DDBJ whole genome shotgun (WGS) entry which is preliminary data.</text>
</comment>
<feature type="disulfide bond" evidence="20">
    <location>
        <begin position="129"/>
        <end position="144"/>
    </location>
</feature>
<evidence type="ECO:0000256" key="14">
    <source>
        <dbReference type="ARBA" id="ARBA00022875"/>
    </source>
</evidence>
<dbReference type="InterPro" id="IPR020863">
    <property type="entry name" value="MACPF_CS"/>
</dbReference>
<evidence type="ECO:0000256" key="12">
    <source>
        <dbReference type="ARBA" id="ARBA00022852"/>
    </source>
</evidence>
<dbReference type="SMART" id="SM00457">
    <property type="entry name" value="MACPF"/>
    <property type="match status" value="1"/>
</dbReference>
<evidence type="ECO:0000256" key="15">
    <source>
        <dbReference type="ARBA" id="ARBA00023058"/>
    </source>
</evidence>
<keyword evidence="9 21" id="KW-0812">Transmembrane</keyword>
<organism evidence="24 25">
    <name type="scientific">Phrynosoma platyrhinos</name>
    <name type="common">Desert horned lizard</name>
    <dbReference type="NCBI Taxonomy" id="52577"/>
    <lineage>
        <taxon>Eukaryota</taxon>
        <taxon>Metazoa</taxon>
        <taxon>Chordata</taxon>
        <taxon>Craniata</taxon>
        <taxon>Vertebrata</taxon>
        <taxon>Euteleostomi</taxon>
        <taxon>Lepidosauria</taxon>
        <taxon>Squamata</taxon>
        <taxon>Bifurcata</taxon>
        <taxon>Unidentata</taxon>
        <taxon>Episquamata</taxon>
        <taxon>Toxicofera</taxon>
        <taxon>Iguania</taxon>
        <taxon>Phrynosomatidae</taxon>
        <taxon>Phrynosomatinae</taxon>
        <taxon>Phrynosoma</taxon>
    </lineage>
</organism>
<dbReference type="InterPro" id="IPR002172">
    <property type="entry name" value="LDrepeatLR_classA_rpt"/>
</dbReference>
<keyword evidence="14" id="KW-0180">Complement pathway</keyword>
<gene>
    <name evidence="24" type="ORF">JD844_017914</name>
</gene>
<keyword evidence="4" id="KW-1134">Transmembrane beta strand</keyword>
<evidence type="ECO:0000313" key="25">
    <source>
        <dbReference type="Proteomes" id="UP000826234"/>
    </source>
</evidence>
<evidence type="ECO:0000256" key="4">
    <source>
        <dbReference type="ARBA" id="ARBA00022452"/>
    </source>
</evidence>
<dbReference type="InterPro" id="IPR001862">
    <property type="entry name" value="MAC_perforin"/>
</dbReference>
<dbReference type="Pfam" id="PF21195">
    <property type="entry name" value="EGF_C8A_B_C6"/>
    <property type="match status" value="1"/>
</dbReference>
<dbReference type="Gene3D" id="2.20.100.10">
    <property type="entry name" value="Thrombospondin type-1 (TSP1) repeat"/>
    <property type="match status" value="1"/>
</dbReference>
<evidence type="ECO:0000256" key="18">
    <source>
        <dbReference type="ARBA" id="ARBA00023180"/>
    </source>
</evidence>
<dbReference type="InterPro" id="IPR036055">
    <property type="entry name" value="LDL_receptor-like_sf"/>
</dbReference>
<feature type="chain" id="PRO_5046341908" description="MACPF domain-containing protein" evidence="22">
    <location>
        <begin position="28"/>
        <end position="608"/>
    </location>
</feature>
<evidence type="ECO:0000256" key="2">
    <source>
        <dbReference type="ARBA" id="ARBA00004613"/>
    </source>
</evidence>